<dbReference type="Proteomes" id="UP001432146">
    <property type="component" value="Unassembled WGS sequence"/>
</dbReference>
<comment type="caution">
    <text evidence="2">The sequence shown here is derived from an EMBL/GenBank/DDBJ whole genome shotgun (WGS) entry which is preliminary data.</text>
</comment>
<evidence type="ECO:0000313" key="3">
    <source>
        <dbReference type="Proteomes" id="UP001432146"/>
    </source>
</evidence>
<dbReference type="EMBL" id="JAWNGG020000327">
    <property type="protein sequence ID" value="KAK9294355.1"/>
    <property type="molecule type" value="Genomic_DNA"/>
</dbReference>
<name>A0AAW0ZA25_9HYME</name>
<protein>
    <submittedName>
        <fullName evidence="2">Uncharacterized protein</fullName>
    </submittedName>
</protein>
<evidence type="ECO:0000256" key="1">
    <source>
        <dbReference type="SAM" id="MobiDB-lite"/>
    </source>
</evidence>
<proteinExistence type="predicted"/>
<dbReference type="AlphaFoldDB" id="A0AAW0ZA25"/>
<gene>
    <name evidence="2" type="ORF">QLX08_011023</name>
</gene>
<accession>A0AAW0ZA25</accession>
<feature type="region of interest" description="Disordered" evidence="1">
    <location>
        <begin position="27"/>
        <end position="53"/>
    </location>
</feature>
<reference evidence="2 3" key="1">
    <citation type="submission" date="2024-05" db="EMBL/GenBank/DDBJ databases">
        <title>The nuclear and mitochondrial genome assemblies of Tetragonisca angustula (Apidae: Meliponini), a tiny yet remarkable pollinator in the Neotropics.</title>
        <authorList>
            <person name="Ferrari R."/>
            <person name="Ricardo P.C."/>
            <person name="Dias F.C."/>
            <person name="Araujo N.S."/>
            <person name="Soares D.O."/>
            <person name="Zhou Q.-S."/>
            <person name="Zhu C.-D."/>
            <person name="Coutinho L."/>
            <person name="Airas M.C."/>
            <person name="Batista T.M."/>
        </authorList>
    </citation>
    <scope>NUCLEOTIDE SEQUENCE [LARGE SCALE GENOMIC DNA]</scope>
    <source>
        <strain evidence="2">ASF017062</strain>
        <tissue evidence="2">Abdomen</tissue>
    </source>
</reference>
<sequence>MLSSFAECMEFYTEFKGLRYGRGRKTCGEQEDQEGMEDRREQRAQGIEEEEKKEHKRWRQLRGHKYKRCYTLLLFDWSSLRTSLRACDDT</sequence>
<evidence type="ECO:0000313" key="2">
    <source>
        <dbReference type="EMBL" id="KAK9294355.1"/>
    </source>
</evidence>
<keyword evidence="3" id="KW-1185">Reference proteome</keyword>
<organism evidence="2 3">
    <name type="scientific">Tetragonisca angustula</name>
    <dbReference type="NCBI Taxonomy" id="166442"/>
    <lineage>
        <taxon>Eukaryota</taxon>
        <taxon>Metazoa</taxon>
        <taxon>Ecdysozoa</taxon>
        <taxon>Arthropoda</taxon>
        <taxon>Hexapoda</taxon>
        <taxon>Insecta</taxon>
        <taxon>Pterygota</taxon>
        <taxon>Neoptera</taxon>
        <taxon>Endopterygota</taxon>
        <taxon>Hymenoptera</taxon>
        <taxon>Apocrita</taxon>
        <taxon>Aculeata</taxon>
        <taxon>Apoidea</taxon>
        <taxon>Anthophila</taxon>
        <taxon>Apidae</taxon>
        <taxon>Tetragonisca</taxon>
    </lineage>
</organism>